<name>A0A6P7H5Q2_DIAVI</name>
<accession>A0A6P7H5Q2</accession>
<dbReference type="AlphaFoldDB" id="A0A6P7H5Q2"/>
<reference evidence="1" key="1">
    <citation type="submission" date="2025-08" db="UniProtKB">
        <authorList>
            <consortium name="RefSeq"/>
        </authorList>
    </citation>
    <scope>IDENTIFICATION</scope>
    <source>
        <tissue evidence="1">Whole insect</tissue>
    </source>
</reference>
<dbReference type="PANTHER" id="PTHR47027:SF30">
    <property type="entry name" value="THAP-TYPE DOMAIN-CONTAINING PROTEIN"/>
    <property type="match status" value="1"/>
</dbReference>
<dbReference type="RefSeq" id="XP_028153872.1">
    <property type="nucleotide sequence ID" value="XM_028298071.1"/>
</dbReference>
<dbReference type="InParanoid" id="A0A6P7H5Q2"/>
<gene>
    <name evidence="1" type="primary">LOC114347357</name>
</gene>
<sequence length="167" mass="18681">MLHKKGSREDPENYRRIALVNCLTKLFTQILSNRLTIWLDNTSVIPECQNGFRQGRGCLDNIFTLTSAVQLRGGHFSKERGFLLNGQKLESVNKFNYLGVTFSSSSLFREMAVTTIARAKQSIGAVMNLLSNAIVNSWETRITLYNSIILNCLSQCILSGVCATQIL</sequence>
<organism evidence="1">
    <name type="scientific">Diabrotica virgifera virgifera</name>
    <name type="common">western corn rootworm</name>
    <dbReference type="NCBI Taxonomy" id="50390"/>
    <lineage>
        <taxon>Eukaryota</taxon>
        <taxon>Metazoa</taxon>
        <taxon>Ecdysozoa</taxon>
        <taxon>Arthropoda</taxon>
        <taxon>Hexapoda</taxon>
        <taxon>Insecta</taxon>
        <taxon>Pterygota</taxon>
        <taxon>Neoptera</taxon>
        <taxon>Endopterygota</taxon>
        <taxon>Coleoptera</taxon>
        <taxon>Polyphaga</taxon>
        <taxon>Cucujiformia</taxon>
        <taxon>Chrysomeloidea</taxon>
        <taxon>Chrysomelidae</taxon>
        <taxon>Galerucinae</taxon>
        <taxon>Diabroticina</taxon>
        <taxon>Diabroticites</taxon>
        <taxon>Diabrotica</taxon>
    </lineage>
</organism>
<evidence type="ECO:0000313" key="1">
    <source>
        <dbReference type="RefSeq" id="XP_028153872.1"/>
    </source>
</evidence>
<dbReference type="PANTHER" id="PTHR47027">
    <property type="entry name" value="REVERSE TRANSCRIPTASE DOMAIN-CONTAINING PROTEIN"/>
    <property type="match status" value="1"/>
</dbReference>
<proteinExistence type="predicted"/>
<protein>
    <submittedName>
        <fullName evidence="1">Uncharacterized protein LOC114347357</fullName>
    </submittedName>
</protein>